<keyword evidence="4 12" id="KW-0812">Transmembrane</keyword>
<evidence type="ECO:0000256" key="5">
    <source>
        <dbReference type="ARBA" id="ARBA00022989"/>
    </source>
</evidence>
<name>A0A6P8RTF6_GEOSA</name>
<dbReference type="PROSITE" id="PS00237">
    <property type="entry name" value="G_PROTEIN_RECEP_F1_1"/>
    <property type="match status" value="1"/>
</dbReference>
<evidence type="ECO:0000256" key="8">
    <source>
        <dbReference type="ARBA" id="ARBA00023157"/>
    </source>
</evidence>
<dbReference type="GO" id="GO:0004930">
    <property type="term" value="F:G protein-coupled receptor activity"/>
    <property type="evidence" value="ECO:0007669"/>
    <property type="project" value="UniProtKB-KW"/>
</dbReference>
<dbReference type="KEGG" id="gsh:117363967"/>
<evidence type="ECO:0000256" key="9">
    <source>
        <dbReference type="ARBA" id="ARBA00023170"/>
    </source>
</evidence>
<organism evidence="15 16">
    <name type="scientific">Geotrypetes seraphini</name>
    <name type="common">Gaboon caecilian</name>
    <name type="synonym">Caecilia seraphini</name>
    <dbReference type="NCBI Taxonomy" id="260995"/>
    <lineage>
        <taxon>Eukaryota</taxon>
        <taxon>Metazoa</taxon>
        <taxon>Chordata</taxon>
        <taxon>Craniata</taxon>
        <taxon>Vertebrata</taxon>
        <taxon>Euteleostomi</taxon>
        <taxon>Amphibia</taxon>
        <taxon>Gymnophiona</taxon>
        <taxon>Geotrypetes</taxon>
    </lineage>
</organism>
<keyword evidence="5 13" id="KW-1133">Transmembrane helix</keyword>
<dbReference type="FunFam" id="1.20.1070.10:FF:000065">
    <property type="entry name" value="G-protein coupled receptor 4"/>
    <property type="match status" value="1"/>
</dbReference>
<dbReference type="PROSITE" id="PS50262">
    <property type="entry name" value="G_PROTEIN_RECEP_F1_2"/>
    <property type="match status" value="1"/>
</dbReference>
<comment type="subcellular location">
    <subcellularLocation>
        <location evidence="1">Cell membrane</location>
        <topology evidence="1">Multi-pass membrane protein</topology>
    </subcellularLocation>
</comment>
<sequence length="331" mass="37625">MMNNSSNNCEVPHERDGTFYPAIYILVTVISIPANGVSLYVACLQARKKNEIGIYLFNLSLADLLYTLTLPLWTYYIMAHNNWNLPVVLCSISEFFKYTNFYTSAGFLTCICVDRYLAVVHPLHFPQLRTRRSAVKISVLVWAAAILSHIVILVCDETQLDLSQHRLCYDIYPLEAWKACFYMAQTCVWHLAPLTIMVLSYQRIYTAVRHNQATADREKKRIQKLLIGIVCTFVLCFTPYHIVLLTRSIGEPNNCEFAQWISHPFKVTLALASLNCIADPVLYCFVSETGRHDILNCCAEQRKASQPPHEGCKMSVLSKQTLISDDSAPPV</sequence>
<feature type="domain" description="G-protein coupled receptors family 1 profile" evidence="14">
    <location>
        <begin position="34"/>
        <end position="283"/>
    </location>
</feature>
<feature type="transmembrane region" description="Helical" evidence="13">
    <location>
        <begin position="98"/>
        <end position="117"/>
    </location>
</feature>
<evidence type="ECO:0000259" key="14">
    <source>
        <dbReference type="PROSITE" id="PS50262"/>
    </source>
</evidence>
<dbReference type="CTD" id="8477"/>
<dbReference type="InterPro" id="IPR017452">
    <property type="entry name" value="GPCR_Rhodpsn_7TM"/>
</dbReference>
<evidence type="ECO:0000256" key="1">
    <source>
        <dbReference type="ARBA" id="ARBA00004651"/>
    </source>
</evidence>
<dbReference type="Proteomes" id="UP000515159">
    <property type="component" value="Chromosome 7"/>
</dbReference>
<dbReference type="Gene3D" id="1.20.1070.10">
    <property type="entry name" value="Rhodopsin 7-helix transmembrane proteins"/>
    <property type="match status" value="1"/>
</dbReference>
<dbReference type="InterPro" id="IPR000276">
    <property type="entry name" value="GPCR_Rhodpsn"/>
</dbReference>
<evidence type="ECO:0000313" key="16">
    <source>
        <dbReference type="RefSeq" id="XP_033808518.1"/>
    </source>
</evidence>
<accession>A0A6P8RTF6</accession>
<evidence type="ECO:0000256" key="2">
    <source>
        <dbReference type="ARBA" id="ARBA00010663"/>
    </source>
</evidence>
<keyword evidence="6 12" id="KW-0297">G-protein coupled receptor</keyword>
<gene>
    <name evidence="16" type="primary">GPR65</name>
</gene>
<dbReference type="Pfam" id="PF00001">
    <property type="entry name" value="7tm_1"/>
    <property type="match status" value="1"/>
</dbReference>
<evidence type="ECO:0000256" key="7">
    <source>
        <dbReference type="ARBA" id="ARBA00023136"/>
    </source>
</evidence>
<feature type="transmembrane region" description="Helical" evidence="13">
    <location>
        <begin position="20"/>
        <end position="43"/>
    </location>
</feature>
<dbReference type="OrthoDB" id="6021389at2759"/>
<proteinExistence type="inferred from homology"/>
<evidence type="ECO:0000256" key="4">
    <source>
        <dbReference type="ARBA" id="ARBA00022692"/>
    </source>
</evidence>
<dbReference type="GO" id="GO:0005886">
    <property type="term" value="C:plasma membrane"/>
    <property type="evidence" value="ECO:0007669"/>
    <property type="project" value="UniProtKB-SubCell"/>
</dbReference>
<dbReference type="AlphaFoldDB" id="A0A6P8RTF6"/>
<keyword evidence="11 12" id="KW-0807">Transducer</keyword>
<feature type="transmembrane region" description="Helical" evidence="13">
    <location>
        <begin position="225"/>
        <end position="245"/>
    </location>
</feature>
<evidence type="ECO:0000256" key="3">
    <source>
        <dbReference type="ARBA" id="ARBA00022475"/>
    </source>
</evidence>
<feature type="transmembrane region" description="Helical" evidence="13">
    <location>
        <begin position="182"/>
        <end position="204"/>
    </location>
</feature>
<comment type="similarity">
    <text evidence="2 12">Belongs to the G-protein coupled receptor 1 family.</text>
</comment>
<evidence type="ECO:0000256" key="6">
    <source>
        <dbReference type="ARBA" id="ARBA00023040"/>
    </source>
</evidence>
<keyword evidence="8" id="KW-1015">Disulfide bond</keyword>
<dbReference type="InterPro" id="IPR005464">
    <property type="entry name" value="Psych_rcpt"/>
</dbReference>
<feature type="transmembrane region" description="Helical" evidence="13">
    <location>
        <begin position="137"/>
        <end position="154"/>
    </location>
</feature>
<evidence type="ECO:0000256" key="12">
    <source>
        <dbReference type="RuleBase" id="RU000688"/>
    </source>
</evidence>
<keyword evidence="9 12" id="KW-0675">Receptor</keyword>
<dbReference type="SUPFAM" id="SSF81321">
    <property type="entry name" value="Family A G protein-coupled receptor-like"/>
    <property type="match status" value="1"/>
</dbReference>
<dbReference type="PANTHER" id="PTHR24234:SF15">
    <property type="entry name" value="G PROTEIN-COUPLED RECEPTOR 65"/>
    <property type="match status" value="1"/>
</dbReference>
<dbReference type="GeneID" id="117363967"/>
<dbReference type="PANTHER" id="PTHR24234">
    <property type="entry name" value="LYSOPHOSPHATIDIC ACID RECEPTOR 5/SPHINGOSYLPHOSPHORYLCHOLINE RECEPTOR"/>
    <property type="match status" value="1"/>
</dbReference>
<dbReference type="FunCoup" id="A0A6P8RTF6">
    <property type="interactions" value="425"/>
</dbReference>
<reference evidence="16" key="1">
    <citation type="submission" date="2025-08" db="UniProtKB">
        <authorList>
            <consortium name="RefSeq"/>
        </authorList>
    </citation>
    <scope>IDENTIFICATION</scope>
</reference>
<keyword evidence="10" id="KW-0325">Glycoprotein</keyword>
<keyword evidence="7 13" id="KW-0472">Membrane</keyword>
<keyword evidence="3" id="KW-1003">Cell membrane</keyword>
<feature type="transmembrane region" description="Helical" evidence="13">
    <location>
        <begin position="55"/>
        <end position="78"/>
    </location>
</feature>
<protein>
    <submittedName>
        <fullName evidence="16">Psychosine receptor</fullName>
    </submittedName>
</protein>
<dbReference type="RefSeq" id="XP_033808518.1">
    <property type="nucleotide sequence ID" value="XM_033952627.1"/>
</dbReference>
<dbReference type="PRINTS" id="PR01649">
    <property type="entry name" value="PSYCHOSINER"/>
</dbReference>
<dbReference type="InParanoid" id="A0A6P8RTF6"/>
<evidence type="ECO:0000256" key="10">
    <source>
        <dbReference type="ARBA" id="ARBA00023180"/>
    </source>
</evidence>
<evidence type="ECO:0000256" key="13">
    <source>
        <dbReference type="SAM" id="Phobius"/>
    </source>
</evidence>
<evidence type="ECO:0000256" key="11">
    <source>
        <dbReference type="ARBA" id="ARBA00023224"/>
    </source>
</evidence>
<dbReference type="PRINTS" id="PR00237">
    <property type="entry name" value="GPCRRHODOPSN"/>
</dbReference>
<keyword evidence="15" id="KW-1185">Reference proteome</keyword>
<evidence type="ECO:0000313" key="15">
    <source>
        <dbReference type="Proteomes" id="UP000515159"/>
    </source>
</evidence>